<dbReference type="InterPro" id="IPR051534">
    <property type="entry name" value="CBASS_pafABC_assoc_protein"/>
</dbReference>
<dbReference type="InterPro" id="IPR036390">
    <property type="entry name" value="WH_DNA-bd_sf"/>
</dbReference>
<name>A0ABV1GC11_9FIRM</name>
<evidence type="ECO:0000313" key="3">
    <source>
        <dbReference type="EMBL" id="MEQ2519366.1"/>
    </source>
</evidence>
<dbReference type="PANTHER" id="PTHR34580:SF1">
    <property type="entry name" value="PROTEIN PAFC"/>
    <property type="match status" value="1"/>
</dbReference>
<evidence type="ECO:0000259" key="1">
    <source>
        <dbReference type="Pfam" id="PF13280"/>
    </source>
</evidence>
<keyword evidence="4" id="KW-1185">Reference proteome</keyword>
<evidence type="ECO:0000313" key="4">
    <source>
        <dbReference type="Proteomes" id="UP001477672"/>
    </source>
</evidence>
<dbReference type="RefSeq" id="WP_349214780.1">
    <property type="nucleotide sequence ID" value="NZ_JBBMFA010000051.1"/>
</dbReference>
<dbReference type="InterPro" id="IPR026881">
    <property type="entry name" value="WYL_dom"/>
</dbReference>
<protein>
    <submittedName>
        <fullName evidence="3">WYL domain-containing protein</fullName>
    </submittedName>
</protein>
<dbReference type="Pfam" id="PF25583">
    <property type="entry name" value="WCX"/>
    <property type="match status" value="1"/>
</dbReference>
<accession>A0ABV1GC11</accession>
<dbReference type="Pfam" id="PF13280">
    <property type="entry name" value="WYL"/>
    <property type="match status" value="1"/>
</dbReference>
<dbReference type="EMBL" id="JBBMFA010000051">
    <property type="protein sequence ID" value="MEQ2519366.1"/>
    <property type="molecule type" value="Genomic_DNA"/>
</dbReference>
<evidence type="ECO:0000259" key="2">
    <source>
        <dbReference type="Pfam" id="PF25583"/>
    </source>
</evidence>
<reference evidence="3 4" key="1">
    <citation type="submission" date="2024-03" db="EMBL/GenBank/DDBJ databases">
        <title>Human intestinal bacterial collection.</title>
        <authorList>
            <person name="Pauvert C."/>
            <person name="Hitch T.C.A."/>
            <person name="Clavel T."/>
        </authorList>
    </citation>
    <scope>NUCLEOTIDE SEQUENCE [LARGE SCALE GENOMIC DNA]</scope>
    <source>
        <strain evidence="3 4">CLA-JM-H11</strain>
    </source>
</reference>
<dbReference type="PROSITE" id="PS52050">
    <property type="entry name" value="WYL"/>
    <property type="match status" value="1"/>
</dbReference>
<feature type="domain" description="WYL" evidence="1">
    <location>
        <begin position="144"/>
        <end position="218"/>
    </location>
</feature>
<dbReference type="InterPro" id="IPR057727">
    <property type="entry name" value="WCX_dom"/>
</dbReference>
<feature type="domain" description="WCX" evidence="2">
    <location>
        <begin position="250"/>
        <end position="324"/>
    </location>
</feature>
<sequence length="333" mass="38594">MAKSENQKRKLLYLADLLRRETDETHGLTVQQMIDELARRDVRAERKSIYDDLQTLTDYGMDIVKLRSGHSCSYALVHRDFELPELKLLVDAVQSSKFLSARKSRELIRKLEGLASRYEAQSLQRQVYVAGRVKSMNESIYYTIDQLHAAISADRQVSFLYGQWTVDKTVCYRRNGQRYRVSPYALVWDSENYYLVAYEEEAGAIRHYRADKMASLRMEEDKPRQGRQAFEALDMAAYTRRTFGMFGGETRQVTLWFARHLAGAVIDRFGRDVTLVPDGEDGFRLHIQAVISPPFMGWLAGFGPDAKLLEPGDVRLQFARFLQKTLEQYEKDE</sequence>
<dbReference type="Proteomes" id="UP001477672">
    <property type="component" value="Unassembled WGS sequence"/>
</dbReference>
<dbReference type="PANTHER" id="PTHR34580">
    <property type="match status" value="1"/>
</dbReference>
<comment type="caution">
    <text evidence="3">The sequence shown here is derived from an EMBL/GenBank/DDBJ whole genome shotgun (WGS) entry which is preliminary data.</text>
</comment>
<proteinExistence type="predicted"/>
<gene>
    <name evidence="3" type="ORF">WMO24_02775</name>
</gene>
<dbReference type="SUPFAM" id="SSF46785">
    <property type="entry name" value="Winged helix' DNA-binding domain"/>
    <property type="match status" value="1"/>
</dbReference>
<organism evidence="3 4">
    <name type="scientific">Ruthenibacterium intestinale</name>
    <dbReference type="NCBI Taxonomy" id="3133163"/>
    <lineage>
        <taxon>Bacteria</taxon>
        <taxon>Bacillati</taxon>
        <taxon>Bacillota</taxon>
        <taxon>Clostridia</taxon>
        <taxon>Eubacteriales</taxon>
        <taxon>Oscillospiraceae</taxon>
        <taxon>Ruthenibacterium</taxon>
    </lineage>
</organism>